<name>A0A392SYY3_9FABA</name>
<proteinExistence type="predicted"/>
<keyword evidence="2" id="KW-1185">Reference proteome</keyword>
<reference evidence="1 2" key="1">
    <citation type="journal article" date="2018" name="Front. Plant Sci.">
        <title>Red Clover (Trifolium pratense) and Zigzag Clover (T. medium) - A Picture of Genomic Similarities and Differences.</title>
        <authorList>
            <person name="Dluhosova J."/>
            <person name="Istvanek J."/>
            <person name="Nedelnik J."/>
            <person name="Repkova J."/>
        </authorList>
    </citation>
    <scope>NUCLEOTIDE SEQUENCE [LARGE SCALE GENOMIC DNA]</scope>
    <source>
        <strain evidence="2">cv. 10/8</strain>
        <tissue evidence="1">Leaf</tissue>
    </source>
</reference>
<dbReference type="Proteomes" id="UP000265520">
    <property type="component" value="Unassembled WGS sequence"/>
</dbReference>
<keyword evidence="1" id="KW-0378">Hydrolase</keyword>
<comment type="caution">
    <text evidence="1">The sequence shown here is derived from an EMBL/GenBank/DDBJ whole genome shotgun (WGS) entry which is preliminary data.</text>
</comment>
<dbReference type="GO" id="GO:0004527">
    <property type="term" value="F:exonuclease activity"/>
    <property type="evidence" value="ECO:0007669"/>
    <property type="project" value="UniProtKB-KW"/>
</dbReference>
<keyword evidence="1" id="KW-0269">Exonuclease</keyword>
<organism evidence="1 2">
    <name type="scientific">Trifolium medium</name>
    <dbReference type="NCBI Taxonomy" id="97028"/>
    <lineage>
        <taxon>Eukaryota</taxon>
        <taxon>Viridiplantae</taxon>
        <taxon>Streptophyta</taxon>
        <taxon>Embryophyta</taxon>
        <taxon>Tracheophyta</taxon>
        <taxon>Spermatophyta</taxon>
        <taxon>Magnoliopsida</taxon>
        <taxon>eudicotyledons</taxon>
        <taxon>Gunneridae</taxon>
        <taxon>Pentapetalae</taxon>
        <taxon>rosids</taxon>
        <taxon>fabids</taxon>
        <taxon>Fabales</taxon>
        <taxon>Fabaceae</taxon>
        <taxon>Papilionoideae</taxon>
        <taxon>50 kb inversion clade</taxon>
        <taxon>NPAAA clade</taxon>
        <taxon>Hologalegina</taxon>
        <taxon>IRL clade</taxon>
        <taxon>Trifolieae</taxon>
        <taxon>Trifolium</taxon>
    </lineage>
</organism>
<accession>A0A392SYY3</accession>
<sequence>MLKCWSDIPGYNLFVREKWNTMQVDGWGGFVLKEKLKMIKLAHKEWHAAHTQNLPSRLDALKAQLSDLDNKGEEEDLWMPKLRNFTG</sequence>
<dbReference type="GO" id="GO:0004519">
    <property type="term" value="F:endonuclease activity"/>
    <property type="evidence" value="ECO:0007669"/>
    <property type="project" value="UniProtKB-KW"/>
</dbReference>
<dbReference type="AlphaFoldDB" id="A0A392SYY3"/>
<keyword evidence="1" id="KW-0540">Nuclease</keyword>
<evidence type="ECO:0000313" key="2">
    <source>
        <dbReference type="Proteomes" id="UP000265520"/>
    </source>
</evidence>
<keyword evidence="1" id="KW-0255">Endonuclease</keyword>
<evidence type="ECO:0000313" key="1">
    <source>
        <dbReference type="EMBL" id="MCI53414.1"/>
    </source>
</evidence>
<dbReference type="EMBL" id="LXQA010462739">
    <property type="protein sequence ID" value="MCI53414.1"/>
    <property type="molecule type" value="Genomic_DNA"/>
</dbReference>
<feature type="non-terminal residue" evidence="1">
    <location>
        <position position="87"/>
    </location>
</feature>
<protein>
    <submittedName>
        <fullName evidence="1">Endonuclease/exonuclease/phosphatase family protein</fullName>
    </submittedName>
</protein>